<dbReference type="InterPro" id="IPR010035">
    <property type="entry name" value="Thi_S"/>
</dbReference>
<dbReference type="InterPro" id="IPR012675">
    <property type="entry name" value="Beta-grasp_dom_sf"/>
</dbReference>
<evidence type="ECO:0000313" key="2">
    <source>
        <dbReference type="Proteomes" id="UP001209885"/>
    </source>
</evidence>
<organism evidence="1 2">
    <name type="scientific">Mangrovivirga halotolerans</name>
    <dbReference type="NCBI Taxonomy" id="2993936"/>
    <lineage>
        <taxon>Bacteria</taxon>
        <taxon>Pseudomonadati</taxon>
        <taxon>Bacteroidota</taxon>
        <taxon>Cytophagia</taxon>
        <taxon>Cytophagales</taxon>
        <taxon>Mangrovivirgaceae</taxon>
        <taxon>Mangrovivirga</taxon>
    </lineage>
</organism>
<protein>
    <submittedName>
        <fullName evidence="1">Sulfur carrier protein ThiS</fullName>
    </submittedName>
</protein>
<comment type="caution">
    <text evidence="1">The sequence shown here is derived from an EMBL/GenBank/DDBJ whole genome shotgun (WGS) entry which is preliminary data.</text>
</comment>
<dbReference type="RefSeq" id="WP_266058139.1">
    <property type="nucleotide sequence ID" value="NZ_JAPFQN010000010.1"/>
</dbReference>
<dbReference type="Pfam" id="PF02597">
    <property type="entry name" value="ThiS"/>
    <property type="match status" value="1"/>
</dbReference>
<name>A0ABT3RUU8_9BACT</name>
<keyword evidence="2" id="KW-1185">Reference proteome</keyword>
<dbReference type="InterPro" id="IPR003749">
    <property type="entry name" value="ThiS/MoaD-like"/>
</dbReference>
<accession>A0ABT3RUU8</accession>
<dbReference type="EMBL" id="JAPFQN010000010">
    <property type="protein sequence ID" value="MCX2745544.1"/>
    <property type="molecule type" value="Genomic_DNA"/>
</dbReference>
<dbReference type="PANTHER" id="PTHR34472">
    <property type="entry name" value="SULFUR CARRIER PROTEIN THIS"/>
    <property type="match status" value="1"/>
</dbReference>
<dbReference type="Gene3D" id="3.10.20.30">
    <property type="match status" value="1"/>
</dbReference>
<sequence length="68" mass="7411">MDFRINSEKHSTSEKELSLDQALKINGFTSRNGVAVALNNQVIPHGQWQCTQVNDGDNILVITATQGG</sequence>
<dbReference type="SUPFAM" id="SSF54285">
    <property type="entry name" value="MoaD/ThiS"/>
    <property type="match status" value="1"/>
</dbReference>
<proteinExistence type="predicted"/>
<dbReference type="Proteomes" id="UP001209885">
    <property type="component" value="Unassembled WGS sequence"/>
</dbReference>
<dbReference type="NCBIfam" id="TIGR01683">
    <property type="entry name" value="thiS"/>
    <property type="match status" value="1"/>
</dbReference>
<evidence type="ECO:0000313" key="1">
    <source>
        <dbReference type="EMBL" id="MCX2745544.1"/>
    </source>
</evidence>
<gene>
    <name evidence="1" type="primary">thiS</name>
    <name evidence="1" type="ORF">OO013_16810</name>
</gene>
<dbReference type="InterPro" id="IPR016155">
    <property type="entry name" value="Mopterin_synth/thiamin_S_b"/>
</dbReference>
<reference evidence="1 2" key="1">
    <citation type="submission" date="2022-11" db="EMBL/GenBank/DDBJ databases">
        <title>The characterization of three novel Bacteroidetes species and genomic analysis of their roles in tidal elemental geochemical cycles.</title>
        <authorList>
            <person name="Ma K."/>
        </authorList>
    </citation>
    <scope>NUCLEOTIDE SEQUENCE [LARGE SCALE GENOMIC DNA]</scope>
    <source>
        <strain evidence="1 2">M17</strain>
    </source>
</reference>
<dbReference type="CDD" id="cd00565">
    <property type="entry name" value="Ubl_ThiS"/>
    <property type="match status" value="1"/>
</dbReference>
<dbReference type="PANTHER" id="PTHR34472:SF1">
    <property type="entry name" value="SULFUR CARRIER PROTEIN THIS"/>
    <property type="match status" value="1"/>
</dbReference>